<gene>
    <name evidence="1" type="ORF">BJF96_g9784</name>
</gene>
<name>A0AA44W8M3_VERDA</name>
<comment type="caution">
    <text evidence="1">The sequence shown here is derived from an EMBL/GenBank/DDBJ whole genome shotgun (WGS) entry which is preliminary data.</text>
</comment>
<reference evidence="1 2" key="1">
    <citation type="submission" date="2017-12" db="EMBL/GenBank/DDBJ databases">
        <title>Comparative genomics yields insights into virulence evolution of Verticillium dahliae.</title>
        <authorList>
            <person name="Fan R."/>
            <person name="Armitage A.D."/>
            <person name="Cascant-Lopez E."/>
            <person name="Sobczyk M."/>
            <person name="Cockerton H.M."/>
            <person name="Harrison R.J."/>
        </authorList>
    </citation>
    <scope>NUCLEOTIDE SEQUENCE [LARGE SCALE GENOMIC DNA]</scope>
    <source>
        <strain evidence="1 2">12008</strain>
    </source>
</reference>
<protein>
    <submittedName>
        <fullName evidence="1">Uncharacterized protein</fullName>
    </submittedName>
</protein>
<evidence type="ECO:0000313" key="1">
    <source>
        <dbReference type="EMBL" id="PNH26859.1"/>
    </source>
</evidence>
<dbReference type="Proteomes" id="UP000236305">
    <property type="component" value="Unassembled WGS sequence"/>
</dbReference>
<proteinExistence type="predicted"/>
<sequence length="119" mass="13443">MDSTEPKNFLGVFVERLLQIQPLLRAVHDSVIRHSPERIHFGVTADLAGEVSTLIRSAQRAAEGVIGVEKTAPRREMREYLNGEESVLRREFQSEKAVLNAEIKALRSRHAERAAQERA</sequence>
<evidence type="ECO:0000313" key="2">
    <source>
        <dbReference type="Proteomes" id="UP000236305"/>
    </source>
</evidence>
<accession>A0AA44W8M3</accession>
<organism evidence="1 2">
    <name type="scientific">Verticillium dahliae</name>
    <name type="common">Verticillium wilt</name>
    <dbReference type="NCBI Taxonomy" id="27337"/>
    <lineage>
        <taxon>Eukaryota</taxon>
        <taxon>Fungi</taxon>
        <taxon>Dikarya</taxon>
        <taxon>Ascomycota</taxon>
        <taxon>Pezizomycotina</taxon>
        <taxon>Sordariomycetes</taxon>
        <taxon>Hypocreomycetidae</taxon>
        <taxon>Glomerellales</taxon>
        <taxon>Plectosphaerellaceae</taxon>
        <taxon>Verticillium</taxon>
    </lineage>
</organism>
<dbReference type="EMBL" id="MPSH01000055">
    <property type="protein sequence ID" value="PNH26859.1"/>
    <property type="molecule type" value="Genomic_DNA"/>
</dbReference>
<dbReference type="AlphaFoldDB" id="A0AA44W8M3"/>